<evidence type="ECO:0000256" key="2">
    <source>
        <dbReference type="ARBA" id="ARBA00023136"/>
    </source>
</evidence>
<keyword evidence="7" id="KW-1185">Reference proteome</keyword>
<dbReference type="Gene3D" id="2.40.170.20">
    <property type="entry name" value="TonB-dependent receptor, beta-barrel domain"/>
    <property type="match status" value="1"/>
</dbReference>
<evidence type="ECO:0000256" key="3">
    <source>
        <dbReference type="ARBA" id="ARBA00023237"/>
    </source>
</evidence>
<evidence type="ECO:0000259" key="5">
    <source>
        <dbReference type="Pfam" id="PF25183"/>
    </source>
</evidence>
<dbReference type="SUPFAM" id="SSF49464">
    <property type="entry name" value="Carboxypeptidase regulatory domain-like"/>
    <property type="match status" value="1"/>
</dbReference>
<dbReference type="InterPro" id="IPR037066">
    <property type="entry name" value="Plug_dom_sf"/>
</dbReference>
<evidence type="ECO:0000313" key="6">
    <source>
        <dbReference type="EMBL" id="MBB5319100.1"/>
    </source>
</evidence>
<feature type="domain" description="TonB-dependent transporter Oar-like beta-barrel" evidence="5">
    <location>
        <begin position="276"/>
        <end position="1184"/>
    </location>
</feature>
<dbReference type="Pfam" id="PF07715">
    <property type="entry name" value="Plug"/>
    <property type="match status" value="1"/>
</dbReference>
<keyword evidence="3" id="KW-0998">Cell outer membrane</keyword>
<proteinExistence type="predicted"/>
<feature type="domain" description="TonB-dependent receptor plug" evidence="4">
    <location>
        <begin position="161"/>
        <end position="272"/>
    </location>
</feature>
<dbReference type="Pfam" id="PF13620">
    <property type="entry name" value="CarboxypepD_reg"/>
    <property type="match status" value="1"/>
</dbReference>
<organism evidence="6 7">
    <name type="scientific">Tunturiibacter empetritectus</name>
    <dbReference type="NCBI Taxonomy" id="3069691"/>
    <lineage>
        <taxon>Bacteria</taxon>
        <taxon>Pseudomonadati</taxon>
        <taxon>Acidobacteriota</taxon>
        <taxon>Terriglobia</taxon>
        <taxon>Terriglobales</taxon>
        <taxon>Acidobacteriaceae</taxon>
        <taxon>Tunturiibacter</taxon>
    </lineage>
</organism>
<dbReference type="Gene3D" id="2.60.40.1120">
    <property type="entry name" value="Carboxypeptidase-like, regulatory domain"/>
    <property type="match status" value="1"/>
</dbReference>
<dbReference type="InterPro" id="IPR036942">
    <property type="entry name" value="Beta-barrel_TonB_sf"/>
</dbReference>
<gene>
    <name evidence="6" type="ORF">HDF09_003799</name>
</gene>
<dbReference type="AlphaFoldDB" id="A0A7W8IKZ1"/>
<evidence type="ECO:0000313" key="7">
    <source>
        <dbReference type="Proteomes" id="UP000568106"/>
    </source>
</evidence>
<dbReference type="Proteomes" id="UP000568106">
    <property type="component" value="Unassembled WGS sequence"/>
</dbReference>
<comment type="subcellular location">
    <subcellularLocation>
        <location evidence="1">Cell outer membrane</location>
    </subcellularLocation>
</comment>
<dbReference type="EMBL" id="JACHDY010000006">
    <property type="protein sequence ID" value="MBB5319100.1"/>
    <property type="molecule type" value="Genomic_DNA"/>
</dbReference>
<dbReference type="SUPFAM" id="SSF56935">
    <property type="entry name" value="Porins"/>
    <property type="match status" value="1"/>
</dbReference>
<reference evidence="6" key="1">
    <citation type="submission" date="2020-08" db="EMBL/GenBank/DDBJ databases">
        <title>Genomic Encyclopedia of Type Strains, Phase IV (KMG-V): Genome sequencing to study the core and pangenomes of soil and plant-associated prokaryotes.</title>
        <authorList>
            <person name="Whitman W."/>
        </authorList>
    </citation>
    <scope>NUCLEOTIDE SEQUENCE [LARGE SCALE GENOMIC DNA]</scope>
    <source>
        <strain evidence="6">M8UP27</strain>
    </source>
</reference>
<evidence type="ECO:0000256" key="1">
    <source>
        <dbReference type="ARBA" id="ARBA00004442"/>
    </source>
</evidence>
<name>A0A7W8IKZ1_9BACT</name>
<dbReference type="InterPro" id="IPR008969">
    <property type="entry name" value="CarboxyPept-like_regulatory"/>
</dbReference>
<dbReference type="InterPro" id="IPR057601">
    <property type="entry name" value="Oar-like_b-barrel"/>
</dbReference>
<protein>
    <recommendedName>
        <fullName evidence="8">TonB-dependent receptor-like protein</fullName>
    </recommendedName>
</protein>
<dbReference type="Pfam" id="PF25183">
    <property type="entry name" value="OMP_b-brl_4"/>
    <property type="match status" value="1"/>
</dbReference>
<sequence length="1191" mass="127668">MWSRCSLSSDPTAQSALSHAPFDAAGKSGKTSSSKGLRYVLFALCLLLPASLIAQQSSSIDGTVKDQSGGAIQNAKVTLINVAQNTAIDATTNAAGEYSLPGLVAGTYNLQVTSPGFEKFAANGIIVRVARKERVDAQLTVGAVTAEIQVSGSDLGVVQTESPEISFTITGKQITQLVLNGRNFAQLVTLSPGVVSQTNQDEGETGVAGSVEYAINGGRPQYNNWEIDGASVMDNGSNGTLNVYPNVDAIAETQVLTSNYGAQYGRNASGTVQSQTKSGTDRFHGELFEFLRNDAFNARNYFETSVPTYKKHDYGFTIGGPVYIPHLYNPGVRKTFFFYSQEWRHENVPGTNFNQPVPSDAQRTGNFSDLCPAAGSPVDTADFPDCPVNPSTGSYFTNNQVPVDPNGQALLALIPAANTSVQGAPYYVASPSQLTTNREELFRIDQVFSEKLRGFYRFIYDSWSTVSSSPTFQTNAFPTVQNSFAGPGIDMVANLTYAASPSLVNEFVADYTTDHITLTNISKGIDRSGFSGNGFFNNGYGGVLPSIILTGNSAYAGGFTVNTGYFPWQNSNPTYSYRDDLTKTLNRQTLIFGVSLIAGQKNEPSTGNNQGTFNFSTSSLVTTGNSFADLLTGQVYKFSQTSAQPKYYNRYKIVEPYFQDNWRVTPKLTLNLGLRLSLFGTYHDISNQSGNFEPSAWKATSAPTIDADGSITGQAGALVPGTGNVFNGVVSCGKNGVYSGCMSGHLFNPAPRVGFAYDVFGNGKLAVRGGYGIFFEHTNGNESNSESLEGSAPIVQTPNKYNFTGYTNAGGAGLQFPLAFFAIPTHAVWPYVQQYNLAVQGELPSHTVLQIAYVGSVGRHLPTWSDLNQLRPLTATENPYGPGQAISANDCLTNTVNGQPLTGDPLIRLEVACGTSADLFRPYTGISGINNSTNSVNSIYNALQIGVSRYFGGLNGSLAYTYGHSIDEGSNGAYGNTEVINSYNLSQSRASSNFDERHSLAVSLVYDIPLFTQPGLLHSVLGGWQVSDLTIFQTGTPFSLTNQANTDNAGTGNAFANTANGQVQSYPDIVGKIHGKVATKYPSGPGPRLYNSDAFAAPQGLTYGNAGRNVLNLPSRTNFDMGLFKNFAIREDMHFEFRTEAFNVFNHTQWSTINSSTSCYAVAGGCSADPFLTATAAHNARILQFAGKFVF</sequence>
<accession>A0A7W8IKZ1</accession>
<evidence type="ECO:0000259" key="4">
    <source>
        <dbReference type="Pfam" id="PF07715"/>
    </source>
</evidence>
<dbReference type="Gene3D" id="2.170.130.10">
    <property type="entry name" value="TonB-dependent receptor, plug domain"/>
    <property type="match status" value="1"/>
</dbReference>
<comment type="caution">
    <text evidence="6">The sequence shown here is derived from an EMBL/GenBank/DDBJ whole genome shotgun (WGS) entry which is preliminary data.</text>
</comment>
<keyword evidence="2" id="KW-0472">Membrane</keyword>
<evidence type="ECO:0008006" key="8">
    <source>
        <dbReference type="Google" id="ProtNLM"/>
    </source>
</evidence>
<dbReference type="InterPro" id="IPR012910">
    <property type="entry name" value="Plug_dom"/>
</dbReference>
<dbReference type="GO" id="GO:0009279">
    <property type="term" value="C:cell outer membrane"/>
    <property type="evidence" value="ECO:0007669"/>
    <property type="project" value="UniProtKB-SubCell"/>
</dbReference>